<dbReference type="Proteomes" id="UP000887540">
    <property type="component" value="Unplaced"/>
</dbReference>
<dbReference type="AlphaFoldDB" id="A0A914ELK7"/>
<feature type="compositionally biased region" description="Polar residues" evidence="1">
    <location>
        <begin position="15"/>
        <end position="31"/>
    </location>
</feature>
<keyword evidence="2" id="KW-1185">Reference proteome</keyword>
<dbReference type="WBParaSite" id="ACRNAN_scaffold8592.g15760.t1">
    <property type="protein sequence ID" value="ACRNAN_scaffold8592.g15760.t1"/>
    <property type="gene ID" value="ACRNAN_scaffold8592.g15760"/>
</dbReference>
<evidence type="ECO:0000256" key="1">
    <source>
        <dbReference type="SAM" id="MobiDB-lite"/>
    </source>
</evidence>
<reference evidence="3 4" key="1">
    <citation type="submission" date="2022-11" db="UniProtKB">
        <authorList>
            <consortium name="WormBaseParasite"/>
        </authorList>
    </citation>
    <scope>IDENTIFICATION</scope>
</reference>
<proteinExistence type="predicted"/>
<feature type="region of interest" description="Disordered" evidence="1">
    <location>
        <begin position="1"/>
        <end position="52"/>
    </location>
</feature>
<accession>A0A914ELK7</accession>
<feature type="compositionally biased region" description="Basic residues" evidence="1">
    <location>
        <begin position="32"/>
        <end position="47"/>
    </location>
</feature>
<dbReference type="WBParaSite" id="ACRNAN_scaffold470.g23628.t1">
    <property type="protein sequence ID" value="ACRNAN_scaffold470.g23628.t1"/>
    <property type="gene ID" value="ACRNAN_scaffold470.g23628"/>
</dbReference>
<protein>
    <submittedName>
        <fullName evidence="3 4">Uncharacterized protein</fullName>
    </submittedName>
</protein>
<evidence type="ECO:0000313" key="4">
    <source>
        <dbReference type="WBParaSite" id="ACRNAN_scaffold8592.g15760.t1"/>
    </source>
</evidence>
<evidence type="ECO:0000313" key="2">
    <source>
        <dbReference type="Proteomes" id="UP000887540"/>
    </source>
</evidence>
<evidence type="ECO:0000313" key="3">
    <source>
        <dbReference type="WBParaSite" id="ACRNAN_scaffold470.g23628.t1"/>
    </source>
</evidence>
<sequence length="109" mass="12353">MAPQPQTTQERRKSFSSQNVMRRKSISISKTYQRRKSITQLPQRKKSMSLQSPSGRFWKQILTTTSKNLHANLRAKMLPNLIFTGVELTAKALCGYNGNNQPACSSNHS</sequence>
<name>A0A914ELK7_9BILA</name>
<organism evidence="2 4">
    <name type="scientific">Acrobeloides nanus</name>
    <dbReference type="NCBI Taxonomy" id="290746"/>
    <lineage>
        <taxon>Eukaryota</taxon>
        <taxon>Metazoa</taxon>
        <taxon>Ecdysozoa</taxon>
        <taxon>Nematoda</taxon>
        <taxon>Chromadorea</taxon>
        <taxon>Rhabditida</taxon>
        <taxon>Tylenchina</taxon>
        <taxon>Cephalobomorpha</taxon>
        <taxon>Cephaloboidea</taxon>
        <taxon>Cephalobidae</taxon>
        <taxon>Acrobeloides</taxon>
    </lineage>
</organism>